<evidence type="ECO:0000256" key="2">
    <source>
        <dbReference type="ARBA" id="ARBA00001974"/>
    </source>
</evidence>
<keyword evidence="7" id="KW-0216">Detoxification</keyword>
<comment type="similarity">
    <text evidence="4">Belongs to the globin family. Two-domain flavohemoproteins subfamily.</text>
</comment>
<dbReference type="GO" id="GO:0009636">
    <property type="term" value="P:response to toxic substance"/>
    <property type="evidence" value="ECO:0007669"/>
    <property type="project" value="UniProtKB-KW"/>
</dbReference>
<evidence type="ECO:0000256" key="3">
    <source>
        <dbReference type="ARBA" id="ARBA00006401"/>
    </source>
</evidence>
<evidence type="ECO:0000256" key="7">
    <source>
        <dbReference type="ARBA" id="ARBA00022575"/>
    </source>
</evidence>
<evidence type="ECO:0000256" key="6">
    <source>
        <dbReference type="ARBA" id="ARBA00014637"/>
    </source>
</evidence>
<evidence type="ECO:0000256" key="5">
    <source>
        <dbReference type="ARBA" id="ARBA00012229"/>
    </source>
</evidence>
<accession>A0AA48HHL1</accession>
<keyword evidence="10" id="KW-0285">Flavoprotein</keyword>
<gene>
    <name evidence="27" type="primary">hmp</name>
    <name evidence="27" type="ORF">MACH26_03320</name>
</gene>
<evidence type="ECO:0000256" key="21">
    <source>
        <dbReference type="ARBA" id="ARBA00034078"/>
    </source>
</evidence>
<dbReference type="NCBIfam" id="NF009805">
    <property type="entry name" value="PRK13289.1"/>
    <property type="match status" value="1"/>
</dbReference>
<evidence type="ECO:0000256" key="4">
    <source>
        <dbReference type="ARBA" id="ARBA00008414"/>
    </source>
</evidence>
<keyword evidence="8 24" id="KW-0349">Heme</keyword>
<dbReference type="SUPFAM" id="SSF63380">
    <property type="entry name" value="Riboflavin synthase domain-like"/>
    <property type="match status" value="1"/>
</dbReference>
<evidence type="ECO:0000256" key="13">
    <source>
        <dbReference type="ARBA" id="ARBA00022857"/>
    </source>
</evidence>
<dbReference type="PANTHER" id="PTHR43396:SF3">
    <property type="entry name" value="FLAVOHEMOPROTEIN"/>
    <property type="match status" value="1"/>
</dbReference>
<dbReference type="PRINTS" id="PR00371">
    <property type="entry name" value="FPNCR"/>
</dbReference>
<dbReference type="InterPro" id="IPR009050">
    <property type="entry name" value="Globin-like_sf"/>
</dbReference>
<dbReference type="EMBL" id="AP027272">
    <property type="protein sequence ID" value="BDX04811.1"/>
    <property type="molecule type" value="Genomic_DNA"/>
</dbReference>
<comment type="cofactor">
    <cofactor evidence="1">
        <name>heme b</name>
        <dbReference type="ChEBI" id="CHEBI:60344"/>
    </cofactor>
</comment>
<dbReference type="EC" id="1.14.12.17" evidence="5"/>
<evidence type="ECO:0000313" key="28">
    <source>
        <dbReference type="Proteomes" id="UP001333710"/>
    </source>
</evidence>
<evidence type="ECO:0000256" key="10">
    <source>
        <dbReference type="ARBA" id="ARBA00022630"/>
    </source>
</evidence>
<dbReference type="Proteomes" id="UP001333710">
    <property type="component" value="Chromosome"/>
</dbReference>
<comment type="function">
    <text evidence="17">Is involved in NO detoxification in an aerobic process, termed nitric oxide dioxygenase (NOD) reaction that utilizes O(2) and NAD(P)H to convert NO to nitrate, which protects the bacterium from various noxious nitrogen compounds. Therefore, plays a central role in the inducible response to nitrosative stress.</text>
</comment>
<keyword evidence="16" id="KW-0520">NAD</keyword>
<evidence type="ECO:0000256" key="24">
    <source>
        <dbReference type="RuleBase" id="RU000356"/>
    </source>
</evidence>
<evidence type="ECO:0000259" key="25">
    <source>
        <dbReference type="PROSITE" id="PS01033"/>
    </source>
</evidence>
<evidence type="ECO:0000256" key="23">
    <source>
        <dbReference type="ARBA" id="ARBA00049433"/>
    </source>
</evidence>
<comment type="catalytic activity">
    <reaction evidence="23">
        <text>2 nitric oxide + NADPH + 2 O2 = 2 nitrate + NADP(+) + H(+)</text>
        <dbReference type="Rhea" id="RHEA:19465"/>
        <dbReference type="ChEBI" id="CHEBI:15378"/>
        <dbReference type="ChEBI" id="CHEBI:15379"/>
        <dbReference type="ChEBI" id="CHEBI:16480"/>
        <dbReference type="ChEBI" id="CHEBI:17632"/>
        <dbReference type="ChEBI" id="CHEBI:57783"/>
        <dbReference type="ChEBI" id="CHEBI:58349"/>
        <dbReference type="EC" id="1.14.12.17"/>
    </reaction>
</comment>
<keyword evidence="14" id="KW-0560">Oxidoreductase</keyword>
<comment type="cofactor">
    <cofactor evidence="2">
        <name>FAD</name>
        <dbReference type="ChEBI" id="CHEBI:57692"/>
    </cofactor>
</comment>
<dbReference type="GO" id="GO:0008941">
    <property type="term" value="F:nitric oxide dioxygenase NAD(P)H activity"/>
    <property type="evidence" value="ECO:0007669"/>
    <property type="project" value="UniProtKB-EC"/>
</dbReference>
<name>A0AA48HHL1_9ALTE</name>
<evidence type="ECO:0000256" key="9">
    <source>
        <dbReference type="ARBA" id="ARBA00022621"/>
    </source>
</evidence>
<organism evidence="27 28">
    <name type="scientific">Planctobacterium marinum</name>
    <dbReference type="NCBI Taxonomy" id="1631968"/>
    <lineage>
        <taxon>Bacteria</taxon>
        <taxon>Pseudomonadati</taxon>
        <taxon>Pseudomonadota</taxon>
        <taxon>Gammaproteobacteria</taxon>
        <taxon>Alteromonadales</taxon>
        <taxon>Alteromonadaceae</taxon>
        <taxon>Planctobacterium</taxon>
    </lineage>
</organism>
<evidence type="ECO:0000256" key="19">
    <source>
        <dbReference type="ARBA" id="ARBA00030929"/>
    </source>
</evidence>
<dbReference type="PROSITE" id="PS01033">
    <property type="entry name" value="GLOBIN"/>
    <property type="match status" value="1"/>
</dbReference>
<dbReference type="GO" id="GO:0005344">
    <property type="term" value="F:oxygen carrier activity"/>
    <property type="evidence" value="ECO:0007669"/>
    <property type="project" value="UniProtKB-KW"/>
</dbReference>
<dbReference type="PANTHER" id="PTHR43396">
    <property type="entry name" value="FLAVOHEMOPROTEIN"/>
    <property type="match status" value="1"/>
</dbReference>
<dbReference type="InterPro" id="IPR012292">
    <property type="entry name" value="Globin/Proto"/>
</dbReference>
<dbReference type="KEGG" id="pmaw:MACH26_03320"/>
<reference evidence="27" key="1">
    <citation type="submission" date="2023-01" db="EMBL/GenBank/DDBJ databases">
        <title>Complete genome sequence of Planctobacterium marinum strain Dej080120_11.</title>
        <authorList>
            <person name="Ueki S."/>
            <person name="Maruyama F."/>
        </authorList>
    </citation>
    <scope>NUCLEOTIDE SEQUENCE</scope>
    <source>
        <strain evidence="27">Dej080120_11</strain>
    </source>
</reference>
<evidence type="ECO:0000256" key="22">
    <source>
        <dbReference type="ARBA" id="ARBA00048649"/>
    </source>
</evidence>
<dbReference type="GO" id="GO:0019825">
    <property type="term" value="F:oxygen binding"/>
    <property type="evidence" value="ECO:0007669"/>
    <property type="project" value="InterPro"/>
</dbReference>
<dbReference type="Gene3D" id="2.40.30.10">
    <property type="entry name" value="Translation factors"/>
    <property type="match status" value="1"/>
</dbReference>
<dbReference type="InterPro" id="IPR017927">
    <property type="entry name" value="FAD-bd_FR_type"/>
</dbReference>
<dbReference type="GO" id="GO:0020037">
    <property type="term" value="F:heme binding"/>
    <property type="evidence" value="ECO:0007669"/>
    <property type="project" value="InterPro"/>
</dbReference>
<evidence type="ECO:0000256" key="20">
    <source>
        <dbReference type="ARBA" id="ARBA00033187"/>
    </source>
</evidence>
<keyword evidence="15" id="KW-0408">Iron</keyword>
<dbReference type="GO" id="GO:0046210">
    <property type="term" value="P:nitric oxide catabolic process"/>
    <property type="evidence" value="ECO:0007669"/>
    <property type="project" value="TreeGrafter"/>
</dbReference>
<keyword evidence="11" id="KW-0479">Metal-binding</keyword>
<dbReference type="FunFam" id="1.10.490.10:FF:000003">
    <property type="entry name" value="Flavohemoprotein"/>
    <property type="match status" value="1"/>
</dbReference>
<comment type="catalytic activity">
    <reaction evidence="22">
        <text>2 nitric oxide + NADH + 2 O2 = 2 nitrate + NAD(+) + H(+)</text>
        <dbReference type="Rhea" id="RHEA:19469"/>
        <dbReference type="ChEBI" id="CHEBI:15378"/>
        <dbReference type="ChEBI" id="CHEBI:15379"/>
        <dbReference type="ChEBI" id="CHEBI:16480"/>
        <dbReference type="ChEBI" id="CHEBI:17632"/>
        <dbReference type="ChEBI" id="CHEBI:57540"/>
        <dbReference type="ChEBI" id="CHEBI:57945"/>
        <dbReference type="EC" id="1.14.12.17"/>
    </reaction>
</comment>
<dbReference type="Pfam" id="PF00042">
    <property type="entry name" value="Globin"/>
    <property type="match status" value="1"/>
</dbReference>
<evidence type="ECO:0000256" key="8">
    <source>
        <dbReference type="ARBA" id="ARBA00022617"/>
    </source>
</evidence>
<dbReference type="FunFam" id="2.40.30.10:FF:000034">
    <property type="entry name" value="Flavohemoprotein"/>
    <property type="match status" value="1"/>
</dbReference>
<dbReference type="InterPro" id="IPR039261">
    <property type="entry name" value="FNR_nucleotide-bd"/>
</dbReference>
<evidence type="ECO:0000256" key="1">
    <source>
        <dbReference type="ARBA" id="ARBA00001970"/>
    </source>
</evidence>
<dbReference type="GO" id="GO:0071949">
    <property type="term" value="F:FAD binding"/>
    <property type="evidence" value="ECO:0007669"/>
    <property type="project" value="TreeGrafter"/>
</dbReference>
<dbReference type="PRINTS" id="PR00409">
    <property type="entry name" value="PHDIOXRDTASE"/>
</dbReference>
<evidence type="ECO:0000256" key="14">
    <source>
        <dbReference type="ARBA" id="ARBA00023002"/>
    </source>
</evidence>
<evidence type="ECO:0000313" key="27">
    <source>
        <dbReference type="EMBL" id="BDX04811.1"/>
    </source>
</evidence>
<keyword evidence="24" id="KW-0813">Transport</keyword>
<dbReference type="InterPro" id="IPR001433">
    <property type="entry name" value="OxRdtase_FAD/NAD-bd"/>
</dbReference>
<protein>
    <recommendedName>
        <fullName evidence="6">Flavohemoprotein</fullName>
        <ecNumber evidence="5">1.14.12.17</ecNumber>
    </recommendedName>
    <alternativeName>
        <fullName evidence="19">Flavohemoglobin</fullName>
    </alternativeName>
    <alternativeName>
        <fullName evidence="18">Hemoglobin-like protein</fullName>
    </alternativeName>
    <alternativeName>
        <fullName evidence="20">Nitric oxide dioxygenase</fullName>
    </alternativeName>
</protein>
<dbReference type="SUPFAM" id="SSF52343">
    <property type="entry name" value="Ferredoxin reductase-like, C-terminal NADP-linked domain"/>
    <property type="match status" value="1"/>
</dbReference>
<dbReference type="PROSITE" id="PS51384">
    <property type="entry name" value="FAD_FR"/>
    <property type="match status" value="1"/>
</dbReference>
<evidence type="ECO:0000256" key="17">
    <source>
        <dbReference type="ARBA" id="ARBA00025094"/>
    </source>
</evidence>
<proteinExistence type="inferred from homology"/>
<comment type="cofactor">
    <cofactor evidence="21">
        <name>[2Fe-2S] cluster</name>
        <dbReference type="ChEBI" id="CHEBI:190135"/>
    </cofactor>
</comment>
<keyword evidence="13" id="KW-0521">NADP</keyword>
<dbReference type="Pfam" id="PF00175">
    <property type="entry name" value="NAD_binding_1"/>
    <property type="match status" value="1"/>
</dbReference>
<dbReference type="CDD" id="cd06184">
    <property type="entry name" value="flavohem_like_fad_nad_binding"/>
    <property type="match status" value="1"/>
</dbReference>
<comment type="similarity">
    <text evidence="3">In the C-terminal section; belongs to the flavoprotein pyridine nucleotide cytochrome reductase family.</text>
</comment>
<keyword evidence="12" id="KW-0274">FAD</keyword>
<evidence type="ECO:0000259" key="26">
    <source>
        <dbReference type="PROSITE" id="PS51384"/>
    </source>
</evidence>
<dbReference type="SUPFAM" id="SSF46458">
    <property type="entry name" value="Globin-like"/>
    <property type="match status" value="1"/>
</dbReference>
<dbReference type="Pfam" id="PF00970">
    <property type="entry name" value="FAD_binding_6"/>
    <property type="match status" value="1"/>
</dbReference>
<evidence type="ECO:0000256" key="15">
    <source>
        <dbReference type="ARBA" id="ARBA00023004"/>
    </source>
</evidence>
<keyword evidence="9 24" id="KW-0561">Oxygen transport</keyword>
<evidence type="ECO:0000256" key="11">
    <source>
        <dbReference type="ARBA" id="ARBA00022723"/>
    </source>
</evidence>
<dbReference type="InterPro" id="IPR017938">
    <property type="entry name" value="Riboflavin_synthase-like_b-brl"/>
</dbReference>
<dbReference type="Gene3D" id="1.10.490.10">
    <property type="entry name" value="Globins"/>
    <property type="match status" value="1"/>
</dbReference>
<dbReference type="RefSeq" id="WP_338290658.1">
    <property type="nucleotide sequence ID" value="NZ_AP027272.1"/>
</dbReference>
<dbReference type="InterPro" id="IPR000971">
    <property type="entry name" value="Globin"/>
</dbReference>
<feature type="domain" description="FAD-binding FR-type" evidence="26">
    <location>
        <begin position="156"/>
        <end position="264"/>
    </location>
</feature>
<feature type="domain" description="Globin" evidence="25">
    <location>
        <begin position="5"/>
        <end position="142"/>
    </location>
</feature>
<dbReference type="AlphaFoldDB" id="A0AA48HHL1"/>
<dbReference type="GO" id="GO:0071500">
    <property type="term" value="P:cellular response to nitrosative stress"/>
    <property type="evidence" value="ECO:0007669"/>
    <property type="project" value="TreeGrafter"/>
</dbReference>
<dbReference type="CDD" id="cd08922">
    <property type="entry name" value="FHb-globin"/>
    <property type="match status" value="1"/>
</dbReference>
<dbReference type="Gene3D" id="3.40.50.80">
    <property type="entry name" value="Nucleotide-binding domain of ferredoxin-NADP reductase (FNR) module"/>
    <property type="match status" value="1"/>
</dbReference>
<keyword evidence="28" id="KW-1185">Reference proteome</keyword>
<evidence type="ECO:0000256" key="12">
    <source>
        <dbReference type="ARBA" id="ARBA00022827"/>
    </source>
</evidence>
<evidence type="ECO:0000256" key="18">
    <source>
        <dbReference type="ARBA" id="ARBA00030024"/>
    </source>
</evidence>
<evidence type="ECO:0000256" key="16">
    <source>
        <dbReference type="ARBA" id="ARBA00023027"/>
    </source>
</evidence>
<dbReference type="InterPro" id="IPR001709">
    <property type="entry name" value="Flavoprot_Pyr_Nucl_cyt_Rdtase"/>
</dbReference>
<dbReference type="GO" id="GO:0046872">
    <property type="term" value="F:metal ion binding"/>
    <property type="evidence" value="ECO:0007669"/>
    <property type="project" value="UniProtKB-KW"/>
</dbReference>
<dbReference type="InterPro" id="IPR008333">
    <property type="entry name" value="Cbr1-like_FAD-bd_dom"/>
</dbReference>
<sequence length="395" mass="44676">MKTTMLTQSHIDIIKSLAPLLETTGATLTDHFYGRLFAAHPELMDIFNMSHQQSGAQKLALFSIIAAYAKNIETPQVLRKDVERIAHKHTSFNVQPEMYQIVGHHLTETLRDLTGELFTAEVEEAWQAAYSFLAEMFIHREQQLYTSKLAEPGGWRNARTFIVQAIEQESELVKSFILVPEDNGPVISYQPGQYLGIKVKPPGYPHTEIRQYSLSDKPNGKCYRISVKRESGDIPGVVSNYLHDHVNKGDAIEVHPPAGDFYFLDRNTPVVLISAGVGATPMQAMLEHLAHIHYQHQVYYLHACETPAQHSFSQRTKTLISHNNWQSFTWYAQQSHADALQGMMNFDAVDVPYGLAHFYLCGPVGFMAFAKKQLLAQGVAQERIHYEVFGPHQDL</sequence>